<reference evidence="2 3" key="1">
    <citation type="journal article" date="2014" name="Nat. Genet.">
        <title>Genome and transcriptome of the porcine whipworm Trichuris suis.</title>
        <authorList>
            <person name="Jex A.R."/>
            <person name="Nejsum P."/>
            <person name="Schwarz E.M."/>
            <person name="Hu L."/>
            <person name="Young N.D."/>
            <person name="Hall R.S."/>
            <person name="Korhonen P.K."/>
            <person name="Liao S."/>
            <person name="Thamsborg S."/>
            <person name="Xia J."/>
            <person name="Xu P."/>
            <person name="Wang S."/>
            <person name="Scheerlinck J.P."/>
            <person name="Hofmann A."/>
            <person name="Sternberg P.W."/>
            <person name="Wang J."/>
            <person name="Gasser R.B."/>
        </authorList>
    </citation>
    <scope>NUCLEOTIDE SEQUENCE [LARGE SCALE GENOMIC DNA]</scope>
    <source>
        <strain evidence="2">DCEP-RM93F</strain>
        <strain evidence="1">DCEP-RM93M</strain>
    </source>
</reference>
<gene>
    <name evidence="1" type="ORF">M513_06402</name>
    <name evidence="2" type="ORF">M514_06402</name>
</gene>
<dbReference type="AlphaFoldDB" id="A0A085NPY6"/>
<dbReference type="Proteomes" id="UP000030758">
    <property type="component" value="Unassembled WGS sequence"/>
</dbReference>
<proteinExistence type="predicted"/>
<sequence length="130" mass="14804">MKTYLCQLYRHKILFCGQKIVTLLFSPICHLLQRIDISSITLMLLVQKAFPIRLKQFKGMSFMERRSQLQALRETKRPSVGKLFIISVFLTKGTSSTSAILKNECIAALSLQPLSAKLTIYLGENEARPK</sequence>
<evidence type="ECO:0000313" key="3">
    <source>
        <dbReference type="Proteomes" id="UP000030764"/>
    </source>
</evidence>
<name>A0A085NPY6_9BILA</name>
<organism evidence="2">
    <name type="scientific">Trichuris suis</name>
    <name type="common">pig whipworm</name>
    <dbReference type="NCBI Taxonomy" id="68888"/>
    <lineage>
        <taxon>Eukaryota</taxon>
        <taxon>Metazoa</taxon>
        <taxon>Ecdysozoa</taxon>
        <taxon>Nematoda</taxon>
        <taxon>Enoplea</taxon>
        <taxon>Dorylaimia</taxon>
        <taxon>Trichinellida</taxon>
        <taxon>Trichuridae</taxon>
        <taxon>Trichuris</taxon>
    </lineage>
</organism>
<evidence type="ECO:0000313" key="1">
    <source>
        <dbReference type="EMBL" id="KFD52746.1"/>
    </source>
</evidence>
<dbReference type="EMBL" id="KL367482">
    <property type="protein sequence ID" value="KFD71532.1"/>
    <property type="molecule type" value="Genomic_DNA"/>
</dbReference>
<protein>
    <submittedName>
        <fullName evidence="2">Uncharacterized protein</fullName>
    </submittedName>
</protein>
<dbReference type="Proteomes" id="UP000030764">
    <property type="component" value="Unassembled WGS sequence"/>
</dbReference>
<keyword evidence="3" id="KW-1185">Reference proteome</keyword>
<dbReference type="EMBL" id="KL363224">
    <property type="protein sequence ID" value="KFD52746.1"/>
    <property type="molecule type" value="Genomic_DNA"/>
</dbReference>
<accession>A0A085NPY6</accession>
<evidence type="ECO:0000313" key="2">
    <source>
        <dbReference type="EMBL" id="KFD71532.1"/>
    </source>
</evidence>